<dbReference type="Pfam" id="PF00359">
    <property type="entry name" value="PTS_EIIA_2"/>
    <property type="match status" value="1"/>
</dbReference>
<dbReference type="RefSeq" id="WP_185258955.1">
    <property type="nucleotide sequence ID" value="NZ_AP023368.1"/>
</dbReference>
<dbReference type="Pfam" id="PF05043">
    <property type="entry name" value="Mga"/>
    <property type="match status" value="1"/>
</dbReference>
<evidence type="ECO:0000256" key="1">
    <source>
        <dbReference type="ARBA" id="ARBA00022737"/>
    </source>
</evidence>
<evidence type="ECO:0000313" key="8">
    <source>
        <dbReference type="Proteomes" id="UP000515703"/>
    </source>
</evidence>
<dbReference type="AlphaFoldDB" id="A0A7I8DNK3"/>
<dbReference type="GO" id="GO:0006355">
    <property type="term" value="P:regulation of DNA-templated transcription"/>
    <property type="evidence" value="ECO:0007669"/>
    <property type="project" value="InterPro"/>
</dbReference>
<dbReference type="InterPro" id="IPR036634">
    <property type="entry name" value="PRD_sf"/>
</dbReference>
<dbReference type="PROSITE" id="PS51372">
    <property type="entry name" value="PRD_2"/>
    <property type="match status" value="2"/>
</dbReference>
<dbReference type="PROSITE" id="PS51094">
    <property type="entry name" value="PTS_EIIA_TYPE_2"/>
    <property type="match status" value="1"/>
</dbReference>
<feature type="domain" description="PRD" evidence="6">
    <location>
        <begin position="289"/>
        <end position="395"/>
    </location>
</feature>
<keyword evidence="8" id="KW-1185">Reference proteome</keyword>
<dbReference type="InterPro" id="IPR050661">
    <property type="entry name" value="BglG_antiterminators"/>
</dbReference>
<gene>
    <name evidence="7" type="ORF">bsdcttw_16760</name>
</gene>
<evidence type="ECO:0000259" key="6">
    <source>
        <dbReference type="PROSITE" id="PS51372"/>
    </source>
</evidence>
<dbReference type="SUPFAM" id="SSF63520">
    <property type="entry name" value="PTS-regulatory domain, PRD"/>
    <property type="match status" value="2"/>
</dbReference>
<keyword evidence="4" id="KW-0804">Transcription</keyword>
<dbReference type="KEGG" id="acht:bsdcttw_16760"/>
<dbReference type="InterPro" id="IPR016152">
    <property type="entry name" value="PTrfase/Anion_transptr"/>
</dbReference>
<dbReference type="Gene3D" id="1.10.1790.10">
    <property type="entry name" value="PRD domain"/>
    <property type="match status" value="2"/>
</dbReference>
<dbReference type="SUPFAM" id="SSF55804">
    <property type="entry name" value="Phoshotransferase/anion transport protein"/>
    <property type="match status" value="1"/>
</dbReference>
<evidence type="ECO:0000259" key="5">
    <source>
        <dbReference type="PROSITE" id="PS51094"/>
    </source>
</evidence>
<protein>
    <submittedName>
        <fullName evidence="7">Transcriptional antiterminator</fullName>
    </submittedName>
</protein>
<accession>A0A7I8DNK3</accession>
<dbReference type="PANTHER" id="PTHR30185:SF12">
    <property type="entry name" value="TRANSCRIPTIONAL REGULATOR MANR"/>
    <property type="match status" value="1"/>
</dbReference>
<dbReference type="Proteomes" id="UP000515703">
    <property type="component" value="Chromosome"/>
</dbReference>
<dbReference type="Gene3D" id="1.10.10.10">
    <property type="entry name" value="Winged helix-like DNA-binding domain superfamily/Winged helix DNA-binding domain"/>
    <property type="match status" value="1"/>
</dbReference>
<dbReference type="InterPro" id="IPR002178">
    <property type="entry name" value="PTS_EIIA_type-2_dom"/>
</dbReference>
<organism evidence="7 8">
    <name type="scientific">Anaerocolumna chitinilytica</name>
    <dbReference type="NCBI Taxonomy" id="1727145"/>
    <lineage>
        <taxon>Bacteria</taxon>
        <taxon>Bacillati</taxon>
        <taxon>Bacillota</taxon>
        <taxon>Clostridia</taxon>
        <taxon>Lachnospirales</taxon>
        <taxon>Lachnospiraceae</taxon>
        <taxon>Anaerocolumna</taxon>
    </lineage>
</organism>
<evidence type="ECO:0000256" key="4">
    <source>
        <dbReference type="ARBA" id="ARBA00023163"/>
    </source>
</evidence>
<feature type="domain" description="PTS EIIA type-2" evidence="5">
    <location>
        <begin position="499"/>
        <end position="637"/>
    </location>
</feature>
<feature type="domain" description="PRD" evidence="6">
    <location>
        <begin position="173"/>
        <end position="279"/>
    </location>
</feature>
<dbReference type="CDD" id="cd00211">
    <property type="entry name" value="PTS_IIA_fru"/>
    <property type="match status" value="1"/>
</dbReference>
<dbReference type="PANTHER" id="PTHR30185">
    <property type="entry name" value="CRYPTIC BETA-GLUCOSIDE BGL OPERON ANTITERMINATOR"/>
    <property type="match status" value="1"/>
</dbReference>
<reference evidence="7 8" key="2">
    <citation type="submission" date="2020-08" db="EMBL/GenBank/DDBJ databases">
        <authorList>
            <person name="Ueki A."/>
            <person name="Tonouchi A."/>
        </authorList>
    </citation>
    <scope>NUCLEOTIDE SEQUENCE [LARGE SCALE GENOMIC DNA]</scope>
    <source>
        <strain evidence="7 8">CTTW</strain>
    </source>
</reference>
<keyword evidence="2" id="KW-0805">Transcription regulation</keyword>
<keyword evidence="1" id="KW-0677">Repeat</keyword>
<reference evidence="7 8" key="1">
    <citation type="submission" date="2020-08" db="EMBL/GenBank/DDBJ databases">
        <title>Draft genome sequencing of an Anaerocolumna strain isolated from anoxic soil subjected to BSD treatment.</title>
        <authorList>
            <person name="Uek A."/>
            <person name="Tonouchi A."/>
        </authorList>
    </citation>
    <scope>NUCLEOTIDE SEQUENCE [LARGE SCALE GENOMIC DNA]</scope>
    <source>
        <strain evidence="7 8">CTTW</strain>
    </source>
</reference>
<evidence type="ECO:0000313" key="7">
    <source>
        <dbReference type="EMBL" id="BCJ98635.1"/>
    </source>
</evidence>
<dbReference type="InterPro" id="IPR007737">
    <property type="entry name" value="Mga_HTH"/>
</dbReference>
<dbReference type="InterPro" id="IPR011608">
    <property type="entry name" value="PRD"/>
</dbReference>
<keyword evidence="3" id="KW-0010">Activator</keyword>
<evidence type="ECO:0000256" key="3">
    <source>
        <dbReference type="ARBA" id="ARBA00023159"/>
    </source>
</evidence>
<dbReference type="Pfam" id="PF00874">
    <property type="entry name" value="PRD"/>
    <property type="match status" value="2"/>
</dbReference>
<dbReference type="Gene3D" id="3.40.930.10">
    <property type="entry name" value="Mannitol-specific EII, Chain A"/>
    <property type="match status" value="1"/>
</dbReference>
<dbReference type="EMBL" id="AP023368">
    <property type="protein sequence ID" value="BCJ98635.1"/>
    <property type="molecule type" value="Genomic_DNA"/>
</dbReference>
<dbReference type="InterPro" id="IPR036388">
    <property type="entry name" value="WH-like_DNA-bd_sf"/>
</dbReference>
<evidence type="ECO:0000256" key="2">
    <source>
        <dbReference type="ARBA" id="ARBA00023015"/>
    </source>
</evidence>
<proteinExistence type="predicted"/>
<name>A0A7I8DNK3_9FIRM</name>
<sequence>MKDKKYQVLTYLSQQKSWVTAVEISVALSYSVRSVKSYIADLNSAYPDIIASSRNGFLLENFSLASQILNTSPSSIPQNSEGRISYIIKKLIMEGLSYNLDQMAEDLCISPLTLTNEISRLKSKLGEFDLVFKSKNNIGSIEGSEKNKKKLISHLIYEDTKDFCCNLESLQVYLPNLDLKIVKHIITDILLKHQLFIDDFALMNFILHVGITMERSREGASSKESLPENVDDIIAPFILEIMEKMAKEIKQYFNITLTSGDIYDLSLLLMSQVVPENLMDSKKTSLEDVITPEIHELIELIQNKVRNTYRFNLNSQDFILRFALHLRNMLVRLKHNIHLRNPQFLTIKNTCPFIYDVSVFIADIINQREGCILSEDEIAYIALHIGVLIEEQRALMNKVMVLIVCPQYYSIHLNLVKKIGMIFEDDIIIAGVISSSDEIINYKDYQFIISTIPIIPHPSVPLIQIPVQMGNKDIGAITSVIESIKKQQLKMKMENKLKFLFYEDLIFFNQDFPSEKEAITFMADALEQQGFVDADFKESIFERESISSSAYTNIAMPHPFEMCSKQTAIAVSVHPSGINWKNNKVNIIFMLAIQEDDRPIFRDIFDFVTEIISDNRYLHALVSTKSYQEFIDLLVSLV</sequence>